<evidence type="ECO:0000313" key="6">
    <source>
        <dbReference type="Proteomes" id="UP000476030"/>
    </source>
</evidence>
<dbReference type="InterPro" id="IPR000792">
    <property type="entry name" value="Tscrpt_reg_LuxR_C"/>
</dbReference>
<keyword evidence="1" id="KW-0805">Transcription regulation</keyword>
<dbReference type="PRINTS" id="PR00038">
    <property type="entry name" value="HTHLUXR"/>
</dbReference>
<dbReference type="RefSeq" id="WP_161314382.1">
    <property type="nucleotide sequence ID" value="NZ_WTUW01000001.1"/>
</dbReference>
<dbReference type="Gene3D" id="1.25.40.10">
    <property type="entry name" value="Tetratricopeptide repeat domain"/>
    <property type="match status" value="1"/>
</dbReference>
<dbReference type="Gene3D" id="1.10.10.10">
    <property type="entry name" value="Winged helix-like DNA-binding domain superfamily/Winged helix DNA-binding domain"/>
    <property type="match status" value="1"/>
</dbReference>
<proteinExistence type="predicted"/>
<evidence type="ECO:0000313" key="5">
    <source>
        <dbReference type="EMBL" id="MZR29835.1"/>
    </source>
</evidence>
<dbReference type="Pfam" id="PF25873">
    <property type="entry name" value="WHD_MalT"/>
    <property type="match status" value="1"/>
</dbReference>
<keyword evidence="6" id="KW-1185">Reference proteome</keyword>
<reference evidence="5 6" key="1">
    <citation type="submission" date="2019-12" db="EMBL/GenBank/DDBJ databases">
        <title>Snethiella sp. nov. sp. isolated from sea sand.</title>
        <authorList>
            <person name="Kim J."/>
            <person name="Jeong S.E."/>
            <person name="Jung H.S."/>
            <person name="Jeon C.O."/>
        </authorList>
    </citation>
    <scope>NUCLEOTIDE SEQUENCE [LARGE SCALE GENOMIC DNA]</scope>
    <source>
        <strain evidence="5 6">DP05</strain>
    </source>
</reference>
<organism evidence="5 6">
    <name type="scientific">Sneathiella litorea</name>
    <dbReference type="NCBI Taxonomy" id="2606216"/>
    <lineage>
        <taxon>Bacteria</taxon>
        <taxon>Pseudomonadati</taxon>
        <taxon>Pseudomonadota</taxon>
        <taxon>Alphaproteobacteria</taxon>
        <taxon>Sneathiellales</taxon>
        <taxon>Sneathiellaceae</taxon>
        <taxon>Sneathiella</taxon>
    </lineage>
</organism>
<keyword evidence="3" id="KW-0804">Transcription</keyword>
<dbReference type="GO" id="GO:0003677">
    <property type="term" value="F:DNA binding"/>
    <property type="evidence" value="ECO:0007669"/>
    <property type="project" value="UniProtKB-KW"/>
</dbReference>
<gene>
    <name evidence="5" type="ORF">GQE98_04215</name>
</gene>
<evidence type="ECO:0000256" key="2">
    <source>
        <dbReference type="ARBA" id="ARBA00023125"/>
    </source>
</evidence>
<dbReference type="AlphaFoldDB" id="A0A6L8W411"/>
<dbReference type="InterPro" id="IPR041617">
    <property type="entry name" value="TPR_MalT"/>
</dbReference>
<dbReference type="Proteomes" id="UP000476030">
    <property type="component" value="Unassembled WGS sequence"/>
</dbReference>
<dbReference type="InterPro" id="IPR011990">
    <property type="entry name" value="TPR-like_helical_dom_sf"/>
</dbReference>
<dbReference type="EMBL" id="WTUW01000001">
    <property type="protein sequence ID" value="MZR29835.1"/>
    <property type="molecule type" value="Genomic_DNA"/>
</dbReference>
<comment type="caution">
    <text evidence="5">The sequence shown here is derived from an EMBL/GenBank/DDBJ whole genome shotgun (WGS) entry which is preliminary data.</text>
</comment>
<dbReference type="PANTHER" id="PTHR44688">
    <property type="entry name" value="DNA-BINDING TRANSCRIPTIONAL ACTIVATOR DEVR_DOSR"/>
    <property type="match status" value="1"/>
</dbReference>
<accession>A0A6L8W411</accession>
<evidence type="ECO:0000256" key="3">
    <source>
        <dbReference type="ARBA" id="ARBA00023163"/>
    </source>
</evidence>
<name>A0A6L8W411_9PROT</name>
<dbReference type="SUPFAM" id="SSF48452">
    <property type="entry name" value="TPR-like"/>
    <property type="match status" value="1"/>
</dbReference>
<feature type="domain" description="HTH luxR-type" evidence="4">
    <location>
        <begin position="826"/>
        <end position="891"/>
    </location>
</feature>
<dbReference type="SUPFAM" id="SSF52540">
    <property type="entry name" value="P-loop containing nucleoside triphosphate hydrolases"/>
    <property type="match status" value="1"/>
</dbReference>
<dbReference type="PROSITE" id="PS00622">
    <property type="entry name" value="HTH_LUXR_1"/>
    <property type="match status" value="1"/>
</dbReference>
<dbReference type="Gene3D" id="3.40.50.300">
    <property type="entry name" value="P-loop containing nucleotide triphosphate hydrolases"/>
    <property type="match status" value="1"/>
</dbReference>
<dbReference type="GO" id="GO:0006355">
    <property type="term" value="P:regulation of DNA-templated transcription"/>
    <property type="evidence" value="ECO:0007669"/>
    <property type="project" value="InterPro"/>
</dbReference>
<dbReference type="PANTHER" id="PTHR44688:SF16">
    <property type="entry name" value="DNA-BINDING TRANSCRIPTIONAL ACTIVATOR DEVR_DOSR"/>
    <property type="match status" value="1"/>
</dbReference>
<dbReference type="Pfam" id="PF17874">
    <property type="entry name" value="TPR_MalT"/>
    <property type="match status" value="1"/>
</dbReference>
<sequence length="893" mass="100350">MIRKLPRIESQALRTISSQDNLQLIARPRLLKTLDDANAGRLIFIHAPAGYGKSSILAQWVHHRTERGELTCWLNLRESDREVSVLTSNLWNSITSVLGDDKELPDLGGLSDQDIYRLIRNRLAKAEGSLTIILDDYHMSSSTKLNNFIGALARDKVCTNHCFVICSHSRPEIPVGGLWVRGDLKSLDINDLRMSRNEVAEMFEAAGEPAQQSLIDSVYNRTEGWAVAVKMARLISAEQQSYDLFKGFDGKQADVATYLAERVVSNLSADALTLLKSIVPLSHFNEELLEHMAAVENCAETLQELESCGVPISRDSDNENWRRLHPIFRDFLLSMNEMEKVEFPAILEKATTWFARRGDIEEAVTLALETNLVTLAADIAESAGGWRLIYKGLGNMGPRIVDLVERLPEESWQHFPKLILGHAVASAKSGNLSLAEFQLERFERNVAAMDDGLAREFRLIKLLLFLYSDRQVPLSELPKLENSLASIATDDYVQIALSHNLLCFQYLENSMLDQARRYGDLAIQSFQNAGALFGEVHLYTHLGQAHYFDGDLKSAVQHYRTMIEKVRQNLGEKSDLDAIGQVLYAETLVEQGDLEAGEQILNWALPHIADNDSWFDILAAGYYTAVRIQKIRKNDNAALAILDQAAQTGHRRDYGRLRRFVMRERISLLASIGLPSEAAALAESKGLGEESISKLVFNTLPSRLRGDVPAIMWARIYFEQQRYDLVLNTLAALEEAQDSRSSFLRQLKLNLLKLRTYLAMQDMQVAGKLGDQILLNAASLNYCASFLDEGDLIGDFIQRRARNSDLSPILGERYKKLASRLAAIVKPKSDLHFTTREESVLQCLKKGLSNKEIARTLNISENTVKFHVKSIFRKLNCTSRTQAVLAAREITSN</sequence>
<protein>
    <recommendedName>
        <fullName evidence="4">HTH luxR-type domain-containing protein</fullName>
    </recommendedName>
</protein>
<keyword evidence="2" id="KW-0238">DNA-binding</keyword>
<dbReference type="InterPro" id="IPR036388">
    <property type="entry name" value="WH-like_DNA-bd_sf"/>
</dbReference>
<evidence type="ECO:0000256" key="1">
    <source>
        <dbReference type="ARBA" id="ARBA00023015"/>
    </source>
</evidence>
<dbReference type="SUPFAM" id="SSF46894">
    <property type="entry name" value="C-terminal effector domain of the bipartite response regulators"/>
    <property type="match status" value="1"/>
</dbReference>
<dbReference type="PROSITE" id="PS50043">
    <property type="entry name" value="HTH_LUXR_2"/>
    <property type="match status" value="1"/>
</dbReference>
<dbReference type="Pfam" id="PF00196">
    <property type="entry name" value="GerE"/>
    <property type="match status" value="1"/>
</dbReference>
<dbReference type="InterPro" id="IPR027417">
    <property type="entry name" value="P-loop_NTPase"/>
</dbReference>
<dbReference type="InterPro" id="IPR016032">
    <property type="entry name" value="Sig_transdc_resp-reg_C-effctor"/>
</dbReference>
<dbReference type="SMART" id="SM00421">
    <property type="entry name" value="HTH_LUXR"/>
    <property type="match status" value="1"/>
</dbReference>
<dbReference type="InterPro" id="IPR059106">
    <property type="entry name" value="WHD_MalT"/>
</dbReference>
<dbReference type="CDD" id="cd06170">
    <property type="entry name" value="LuxR_C_like"/>
    <property type="match status" value="1"/>
</dbReference>
<evidence type="ECO:0000259" key="4">
    <source>
        <dbReference type="PROSITE" id="PS50043"/>
    </source>
</evidence>